<dbReference type="InterPro" id="IPR006116">
    <property type="entry name" value="NT_2-5OAS_ClassI-CCAase"/>
</dbReference>
<dbReference type="GO" id="GO:0060337">
    <property type="term" value="P:type I interferon-mediated signaling pathway"/>
    <property type="evidence" value="ECO:0000318"/>
    <property type="project" value="GO_Central"/>
</dbReference>
<dbReference type="InParanoid" id="A0A803TUZ1"/>
<gene>
    <name evidence="8" type="primary">LOC100562806</name>
</gene>
<evidence type="ECO:0000256" key="1">
    <source>
        <dbReference type="ARBA" id="ARBA00009526"/>
    </source>
</evidence>
<dbReference type="FunFam" id="1.10.1410.20:FF:000001">
    <property type="entry name" value="2'-5'-oligoadenylate synthetase 1"/>
    <property type="match status" value="1"/>
</dbReference>
<keyword evidence="4" id="KW-0694">RNA-binding</keyword>
<evidence type="ECO:0000256" key="3">
    <source>
        <dbReference type="ARBA" id="ARBA00022859"/>
    </source>
</evidence>
<dbReference type="GO" id="GO:0016020">
    <property type="term" value="C:membrane"/>
    <property type="evidence" value="ECO:0000318"/>
    <property type="project" value="GO_Central"/>
</dbReference>
<keyword evidence="9" id="KW-1185">Reference proteome</keyword>
<dbReference type="PROSITE" id="PS50152">
    <property type="entry name" value="25A_SYNTH_3"/>
    <property type="match status" value="1"/>
</dbReference>
<sequence>MMDLWQCQREMMELYQTSSNKLNSYITDHLLPNEVFRKNVQDAVDRICSFLKEKCSMNARVIKTVKGGSAGKGTTLYENSDVDLVIFLDCFDSYAEQAQTRDSVIKIIEQNLEHCRRSLAFQVDISPPRSKGELRRSLSLTIQSKKKNEAVEVDVLPAFDVLGQITDTYKPHPKVYIDLIHAGGKPGEFNTSFTELQRNFIKRCPAKCKDLLRLVKHWYKMYKKCLRETYQSSVPLPSKFALELLTIYAWEEGTGKAEQFNTAEGFYTVMMLLVQYQHLCIYWTEYYSLEVPTVGEYVKKQLRGTRPVIMDPADPTGNVARGKGWNLLAEEALKCLSMPCCMKGGEPVGSWLVQVMLTHVELLLIPILKTHTFGSFFI</sequence>
<organism evidence="8 9">
    <name type="scientific">Anolis carolinensis</name>
    <name type="common">Green anole</name>
    <name type="synonym">American chameleon</name>
    <dbReference type="NCBI Taxonomy" id="28377"/>
    <lineage>
        <taxon>Eukaryota</taxon>
        <taxon>Metazoa</taxon>
        <taxon>Chordata</taxon>
        <taxon>Craniata</taxon>
        <taxon>Vertebrata</taxon>
        <taxon>Euteleostomi</taxon>
        <taxon>Lepidosauria</taxon>
        <taxon>Squamata</taxon>
        <taxon>Bifurcata</taxon>
        <taxon>Unidentata</taxon>
        <taxon>Episquamata</taxon>
        <taxon>Toxicofera</taxon>
        <taxon>Iguania</taxon>
        <taxon>Dactyloidae</taxon>
        <taxon>Anolis</taxon>
    </lineage>
</organism>
<dbReference type="Pfam" id="PF10421">
    <property type="entry name" value="OAS1_C"/>
    <property type="match status" value="1"/>
</dbReference>
<dbReference type="InterPro" id="IPR018952">
    <property type="entry name" value="2-5-oligoAdlate_synth_1_dom2/C"/>
</dbReference>
<evidence type="ECO:0000256" key="5">
    <source>
        <dbReference type="ARBA" id="ARBA00023118"/>
    </source>
</evidence>
<feature type="domain" description="Polymerase nucleotidyl transferase" evidence="6">
    <location>
        <begin position="48"/>
        <end position="107"/>
    </location>
</feature>
<dbReference type="Ensembl" id="ENSACAT00000039408.1">
    <property type="protein sequence ID" value="ENSACAP00000039031.1"/>
    <property type="gene ID" value="ENSACAG00000044707.1"/>
</dbReference>
<evidence type="ECO:0000256" key="2">
    <source>
        <dbReference type="ARBA" id="ARBA00022588"/>
    </source>
</evidence>
<dbReference type="PANTHER" id="PTHR11258">
    <property type="entry name" value="2-5 OLIGOADENYLATE SYNTHETASE"/>
    <property type="match status" value="1"/>
</dbReference>
<evidence type="ECO:0000313" key="9">
    <source>
        <dbReference type="Proteomes" id="UP000001646"/>
    </source>
</evidence>
<dbReference type="GO" id="GO:0003725">
    <property type="term" value="F:double-stranded RNA binding"/>
    <property type="evidence" value="ECO:0000318"/>
    <property type="project" value="GO_Central"/>
</dbReference>
<dbReference type="Proteomes" id="UP000001646">
    <property type="component" value="Chromosome 2"/>
</dbReference>
<dbReference type="InterPro" id="IPR002934">
    <property type="entry name" value="Polymerase_NTP_transf_dom"/>
</dbReference>
<dbReference type="Pfam" id="PF01909">
    <property type="entry name" value="NTP_transf_2"/>
    <property type="match status" value="1"/>
</dbReference>
<dbReference type="GO" id="GO:0045071">
    <property type="term" value="P:negative regulation of viral genome replication"/>
    <property type="evidence" value="ECO:0000318"/>
    <property type="project" value="GO_Central"/>
</dbReference>
<dbReference type="PANTHER" id="PTHR11258:SF7">
    <property type="entry name" value="2'-5'-OLIGOADENYLATE SYNTHASE-LIKE PROTEIN 2"/>
    <property type="match status" value="1"/>
</dbReference>
<dbReference type="GO" id="GO:0005654">
    <property type="term" value="C:nucleoplasm"/>
    <property type="evidence" value="ECO:0000318"/>
    <property type="project" value="GO_Central"/>
</dbReference>
<dbReference type="GO" id="GO:0005524">
    <property type="term" value="F:ATP binding"/>
    <property type="evidence" value="ECO:0007669"/>
    <property type="project" value="UniProtKB-KW"/>
</dbReference>
<reference evidence="8" key="3">
    <citation type="submission" date="2025-09" db="UniProtKB">
        <authorList>
            <consortium name="Ensembl"/>
        </authorList>
    </citation>
    <scope>IDENTIFICATION</scope>
</reference>
<proteinExistence type="inferred from homology"/>
<reference evidence="8" key="2">
    <citation type="submission" date="2025-08" db="UniProtKB">
        <authorList>
            <consortium name="Ensembl"/>
        </authorList>
    </citation>
    <scope>IDENTIFICATION</scope>
</reference>
<dbReference type="GO" id="GO:0001730">
    <property type="term" value="F:2'-5'-oligoadenylate synthetase activity"/>
    <property type="evidence" value="ECO:0000318"/>
    <property type="project" value="GO_Central"/>
</dbReference>
<dbReference type="InterPro" id="IPR043519">
    <property type="entry name" value="NT_sf"/>
</dbReference>
<keyword evidence="2" id="KW-0399">Innate immunity</keyword>
<dbReference type="Gene3D" id="3.30.460.10">
    <property type="entry name" value="Beta Polymerase, domain 2"/>
    <property type="match status" value="1"/>
</dbReference>
<evidence type="ECO:0000259" key="6">
    <source>
        <dbReference type="Pfam" id="PF01909"/>
    </source>
</evidence>
<keyword evidence="5" id="KW-0051">Antiviral defense</keyword>
<dbReference type="GeneTree" id="ENSGT00510000046406"/>
<dbReference type="SUPFAM" id="SSF81301">
    <property type="entry name" value="Nucleotidyltransferase"/>
    <property type="match status" value="1"/>
</dbReference>
<evidence type="ECO:0000313" key="8">
    <source>
        <dbReference type="Ensembl" id="ENSACAP00000039031.1"/>
    </source>
</evidence>
<protein>
    <recommendedName>
        <fullName evidence="10">2'-5' oligoadenylate synthase</fullName>
    </recommendedName>
</protein>
<keyword evidence="3" id="KW-0391">Immunity</keyword>
<dbReference type="AlphaFoldDB" id="A0A803TUZ1"/>
<feature type="domain" description="2'-5'-oligoadenylate synthetase 1" evidence="7">
    <location>
        <begin position="170"/>
        <end position="355"/>
    </location>
</feature>
<name>A0A803TUZ1_ANOCA</name>
<dbReference type="FunFam" id="3.30.460.10:FF:000007">
    <property type="entry name" value="2'-5'-oligoadenylate synthetase 1"/>
    <property type="match status" value="1"/>
</dbReference>
<dbReference type="SUPFAM" id="SSF81631">
    <property type="entry name" value="PAP/OAS1 substrate-binding domain"/>
    <property type="match status" value="1"/>
</dbReference>
<dbReference type="Gene3D" id="1.10.1410.20">
    <property type="entry name" value="2'-5'-oligoadenylate synthetase 1, domain 2"/>
    <property type="match status" value="1"/>
</dbReference>
<dbReference type="GO" id="GO:0140374">
    <property type="term" value="P:antiviral innate immune response"/>
    <property type="evidence" value="ECO:0000318"/>
    <property type="project" value="GO_Central"/>
</dbReference>
<reference evidence="8 9" key="1">
    <citation type="submission" date="2009-12" db="EMBL/GenBank/DDBJ databases">
        <title>The Genome Sequence of Anolis carolinensis (Green Anole Lizard).</title>
        <authorList>
            <consortium name="The Genome Sequencing Platform"/>
            <person name="Di Palma F."/>
            <person name="Alfoldi J."/>
            <person name="Heiman D."/>
            <person name="Young S."/>
            <person name="Grabherr M."/>
            <person name="Johnson J."/>
            <person name="Lander E.S."/>
            <person name="Lindblad-Toh K."/>
        </authorList>
    </citation>
    <scope>NUCLEOTIDE SEQUENCE [LARGE SCALE GENOMIC DNA]</scope>
    <source>
        <strain evidence="8 9">JBL SC #1</strain>
    </source>
</reference>
<dbReference type="GO" id="GO:0070106">
    <property type="term" value="P:interleukin-27-mediated signaling pathway"/>
    <property type="evidence" value="ECO:0000318"/>
    <property type="project" value="GO_Central"/>
</dbReference>
<dbReference type="GO" id="GO:0005829">
    <property type="term" value="C:cytosol"/>
    <property type="evidence" value="ECO:0000318"/>
    <property type="project" value="GO_Central"/>
</dbReference>
<evidence type="ECO:0000259" key="7">
    <source>
        <dbReference type="Pfam" id="PF10421"/>
    </source>
</evidence>
<dbReference type="CDD" id="cd05400">
    <property type="entry name" value="NT_2-5OAS_ClassI-CCAase"/>
    <property type="match status" value="1"/>
</dbReference>
<evidence type="ECO:0000256" key="4">
    <source>
        <dbReference type="ARBA" id="ARBA00022884"/>
    </source>
</evidence>
<comment type="similarity">
    <text evidence="1">Belongs to the 2-5A synthase family.</text>
</comment>
<accession>A0A803TUZ1</accession>
<evidence type="ECO:0008006" key="10">
    <source>
        <dbReference type="Google" id="ProtNLM"/>
    </source>
</evidence>